<dbReference type="GO" id="GO:0005737">
    <property type="term" value="C:cytoplasm"/>
    <property type="evidence" value="ECO:0007669"/>
    <property type="project" value="TreeGrafter"/>
</dbReference>
<organism evidence="4 5">
    <name type="scientific">Cephalotrichum gorgonifer</name>
    <dbReference type="NCBI Taxonomy" id="2041049"/>
    <lineage>
        <taxon>Eukaryota</taxon>
        <taxon>Fungi</taxon>
        <taxon>Dikarya</taxon>
        <taxon>Ascomycota</taxon>
        <taxon>Pezizomycotina</taxon>
        <taxon>Sordariomycetes</taxon>
        <taxon>Hypocreomycetidae</taxon>
        <taxon>Microascales</taxon>
        <taxon>Microascaceae</taxon>
        <taxon>Cephalotrichum</taxon>
    </lineage>
</organism>
<accession>A0AAE8SZC6</accession>
<evidence type="ECO:0000256" key="1">
    <source>
        <dbReference type="ARBA" id="ARBA00022679"/>
    </source>
</evidence>
<dbReference type="InterPro" id="IPR000182">
    <property type="entry name" value="GNAT_dom"/>
</dbReference>
<keyword evidence="5" id="KW-1185">Reference proteome</keyword>
<evidence type="ECO:0000259" key="3">
    <source>
        <dbReference type="PROSITE" id="PS51186"/>
    </source>
</evidence>
<dbReference type="Gene3D" id="3.40.630.30">
    <property type="match status" value="1"/>
</dbReference>
<evidence type="ECO:0000313" key="5">
    <source>
        <dbReference type="Proteomes" id="UP001187682"/>
    </source>
</evidence>
<protein>
    <recommendedName>
        <fullName evidence="3">N-acetyltransferase domain-containing protein</fullName>
    </recommendedName>
</protein>
<dbReference type="SUPFAM" id="SSF55729">
    <property type="entry name" value="Acyl-CoA N-acyltransferases (Nat)"/>
    <property type="match status" value="1"/>
</dbReference>
<keyword evidence="2" id="KW-0012">Acyltransferase</keyword>
<dbReference type="AlphaFoldDB" id="A0AAE8SZC6"/>
<dbReference type="InterPro" id="IPR051635">
    <property type="entry name" value="SNAT-like"/>
</dbReference>
<evidence type="ECO:0000256" key="2">
    <source>
        <dbReference type="ARBA" id="ARBA00023315"/>
    </source>
</evidence>
<reference evidence="4" key="1">
    <citation type="submission" date="2018-03" db="EMBL/GenBank/DDBJ databases">
        <authorList>
            <person name="Guldener U."/>
        </authorList>
    </citation>
    <scope>NUCLEOTIDE SEQUENCE</scope>
</reference>
<evidence type="ECO:0000313" key="4">
    <source>
        <dbReference type="EMBL" id="SPO05942.1"/>
    </source>
</evidence>
<dbReference type="Pfam" id="PF00583">
    <property type="entry name" value="Acetyltransf_1"/>
    <property type="match status" value="1"/>
</dbReference>
<dbReference type="GO" id="GO:0004059">
    <property type="term" value="F:aralkylamine N-acetyltransferase activity"/>
    <property type="evidence" value="ECO:0007669"/>
    <property type="project" value="TreeGrafter"/>
</dbReference>
<dbReference type="InterPro" id="IPR016181">
    <property type="entry name" value="Acyl_CoA_acyltransferase"/>
</dbReference>
<dbReference type="CDD" id="cd04301">
    <property type="entry name" value="NAT_SF"/>
    <property type="match status" value="1"/>
</dbReference>
<dbReference type="EMBL" id="ONZQ02000014">
    <property type="protein sequence ID" value="SPO05942.1"/>
    <property type="molecule type" value="Genomic_DNA"/>
</dbReference>
<proteinExistence type="predicted"/>
<feature type="domain" description="N-acetyltransferase" evidence="3">
    <location>
        <begin position="97"/>
        <end position="241"/>
    </location>
</feature>
<sequence>MASSTSENDRPKSGFPLKGGVQLLRALTPSQHAACCAVEDSAFTTEAHRATHEKLAYRISTPSAPSFGFFVPLQQGDSRYEFLTANIEKSRLDTLTTNVRRDDEDDGPVPYVLIAHLVSTMGTAPVVEDKDMAFPQNWRDMGADDTSELGHQKGGRTVCLHSLAVIPEVQGAGVGTAAVREYMREMSDGEVGDRVALLCQPELIGFYKKLGFEEKGESKAEFAGGNWTNMVAGIPKAENAPEVTQ</sequence>
<dbReference type="PANTHER" id="PTHR10908">
    <property type="entry name" value="SEROTONIN N-ACETYLTRANSFERASE"/>
    <property type="match status" value="1"/>
</dbReference>
<gene>
    <name evidence="4" type="ORF">DNG_08631</name>
</gene>
<dbReference type="Proteomes" id="UP001187682">
    <property type="component" value="Unassembled WGS sequence"/>
</dbReference>
<comment type="caution">
    <text evidence="4">The sequence shown here is derived from an EMBL/GenBank/DDBJ whole genome shotgun (WGS) entry which is preliminary data.</text>
</comment>
<keyword evidence="1" id="KW-0808">Transferase</keyword>
<dbReference type="PANTHER" id="PTHR10908:SF0">
    <property type="entry name" value="SEROTONIN N-ACETYLTRANSFERASE"/>
    <property type="match status" value="1"/>
</dbReference>
<dbReference type="PROSITE" id="PS51186">
    <property type="entry name" value="GNAT"/>
    <property type="match status" value="1"/>
</dbReference>
<name>A0AAE8SZC6_9PEZI</name>